<dbReference type="EMBL" id="BSOA01000044">
    <property type="protein sequence ID" value="GLQ89974.1"/>
    <property type="molecule type" value="Genomic_DNA"/>
</dbReference>
<reference evidence="4" key="1">
    <citation type="journal article" date="2019" name="Int. J. Syst. Evol. Microbiol.">
        <title>The Global Catalogue of Microorganisms (GCM) 10K type strain sequencing project: providing services to taxonomists for standard genome sequencing and annotation.</title>
        <authorList>
            <consortium name="The Broad Institute Genomics Platform"/>
            <consortium name="The Broad Institute Genome Sequencing Center for Infectious Disease"/>
            <person name="Wu L."/>
            <person name="Ma J."/>
        </authorList>
    </citation>
    <scope>NUCLEOTIDE SEQUENCE [LARGE SCALE GENOMIC DNA]</scope>
    <source>
        <strain evidence="4">NBRC 111981</strain>
    </source>
</reference>
<dbReference type="InterPro" id="IPR003675">
    <property type="entry name" value="Rce1/LyrA-like_dom"/>
</dbReference>
<feature type="transmembrane region" description="Helical" evidence="1">
    <location>
        <begin position="211"/>
        <end position="232"/>
    </location>
</feature>
<dbReference type="PANTHER" id="PTHR39430">
    <property type="entry name" value="MEMBRANE-ASSOCIATED PROTEASE-RELATED"/>
    <property type="match status" value="1"/>
</dbReference>
<evidence type="ECO:0000313" key="4">
    <source>
        <dbReference type="Proteomes" id="UP001156627"/>
    </source>
</evidence>
<dbReference type="GO" id="GO:0008233">
    <property type="term" value="F:peptidase activity"/>
    <property type="evidence" value="ECO:0007669"/>
    <property type="project" value="UniProtKB-KW"/>
</dbReference>
<dbReference type="PANTHER" id="PTHR39430:SF1">
    <property type="entry name" value="PROTEASE"/>
    <property type="match status" value="1"/>
</dbReference>
<feature type="transmembrane region" description="Helical" evidence="1">
    <location>
        <begin position="165"/>
        <end position="182"/>
    </location>
</feature>
<dbReference type="GO" id="GO:0006508">
    <property type="term" value="P:proteolysis"/>
    <property type="evidence" value="ECO:0007669"/>
    <property type="project" value="UniProtKB-KW"/>
</dbReference>
<dbReference type="RefSeq" id="WP_284333406.1">
    <property type="nucleotide sequence ID" value="NZ_BSOA01000044.1"/>
</dbReference>
<gene>
    <name evidence="3" type="ORF">GCM10007898_35490</name>
</gene>
<feature type="transmembrane region" description="Helical" evidence="1">
    <location>
        <begin position="188"/>
        <end position="206"/>
    </location>
</feature>
<evidence type="ECO:0000259" key="2">
    <source>
        <dbReference type="Pfam" id="PF02517"/>
    </source>
</evidence>
<dbReference type="Pfam" id="PF02517">
    <property type="entry name" value="Rce1-like"/>
    <property type="match status" value="1"/>
</dbReference>
<organism evidence="3 4">
    <name type="scientific">Dyella flagellata</name>
    <dbReference type="NCBI Taxonomy" id="1867833"/>
    <lineage>
        <taxon>Bacteria</taxon>
        <taxon>Pseudomonadati</taxon>
        <taxon>Pseudomonadota</taxon>
        <taxon>Gammaproteobacteria</taxon>
        <taxon>Lysobacterales</taxon>
        <taxon>Rhodanobacteraceae</taxon>
        <taxon>Dyella</taxon>
    </lineage>
</organism>
<protein>
    <submittedName>
        <fullName evidence="3">CAAX amino protease</fullName>
    </submittedName>
</protein>
<proteinExistence type="predicted"/>
<feature type="transmembrane region" description="Helical" evidence="1">
    <location>
        <begin position="52"/>
        <end position="72"/>
    </location>
</feature>
<feature type="domain" description="CAAX prenyl protease 2/Lysostaphin resistance protein A-like" evidence="2">
    <location>
        <begin position="133"/>
        <end position="223"/>
    </location>
</feature>
<evidence type="ECO:0000313" key="3">
    <source>
        <dbReference type="EMBL" id="GLQ89974.1"/>
    </source>
</evidence>
<feature type="transmembrane region" description="Helical" evidence="1">
    <location>
        <begin position="93"/>
        <end position="119"/>
    </location>
</feature>
<name>A0ABQ5XHM0_9GAMM</name>
<keyword evidence="4" id="KW-1185">Reference proteome</keyword>
<dbReference type="Proteomes" id="UP001156627">
    <property type="component" value="Unassembled WGS sequence"/>
</dbReference>
<keyword evidence="1" id="KW-0812">Transmembrane</keyword>
<keyword evidence="1" id="KW-1133">Transmembrane helix</keyword>
<evidence type="ECO:0000256" key="1">
    <source>
        <dbReference type="SAM" id="Phobius"/>
    </source>
</evidence>
<sequence>MKLSLSSLHAGFGVVLSLLLYIGLVLGGNFAIGWLLRVAHISTHLTPGLNRSWLLLGEVKLACAVLLATLVMKRIERRPFRAYGWGGVRPIRTLLTTFMVGAACVSLLVGMLAACGVAQVHAMGWGWPMLGSACLWLVFFALVAFNEESVLRGYPLFRMQRSWGAWPAVLVSSLLFGAVHLGNAGENPLGIATAVVVGLVYGLVIVRTGSLLWTIGFHAGWDWTLTCFWGAVDSGVPTEGSVMQLSPSGPAWLSGGAAGPEGSLLCVVLLIVLGLVMASILRRSETPRLDSGAMVTEFD</sequence>
<accession>A0ABQ5XHM0</accession>
<keyword evidence="3" id="KW-0378">Hydrolase</keyword>
<keyword evidence="1" id="KW-0472">Membrane</keyword>
<comment type="caution">
    <text evidence="3">The sequence shown here is derived from an EMBL/GenBank/DDBJ whole genome shotgun (WGS) entry which is preliminary data.</text>
</comment>
<feature type="transmembrane region" description="Helical" evidence="1">
    <location>
        <begin position="262"/>
        <end position="281"/>
    </location>
</feature>
<feature type="transmembrane region" description="Helical" evidence="1">
    <location>
        <begin position="125"/>
        <end position="145"/>
    </location>
</feature>
<feature type="transmembrane region" description="Helical" evidence="1">
    <location>
        <begin position="12"/>
        <end position="32"/>
    </location>
</feature>
<keyword evidence="3" id="KW-0645">Protease</keyword>